<dbReference type="GO" id="GO:0005524">
    <property type="term" value="F:ATP binding"/>
    <property type="evidence" value="ECO:0007669"/>
    <property type="project" value="UniProtKB-UniRule"/>
</dbReference>
<evidence type="ECO:0000256" key="9">
    <source>
        <dbReference type="ARBA" id="ARBA00023141"/>
    </source>
</evidence>
<evidence type="ECO:0000256" key="10">
    <source>
        <dbReference type="ARBA" id="ARBA00048567"/>
    </source>
</evidence>
<dbReference type="Gene3D" id="3.40.50.300">
    <property type="entry name" value="P-loop containing nucleotide triphosphate hydrolases"/>
    <property type="match status" value="1"/>
</dbReference>
<evidence type="ECO:0000256" key="6">
    <source>
        <dbReference type="ARBA" id="ARBA00022741"/>
    </source>
</evidence>
<evidence type="ECO:0000313" key="13">
    <source>
        <dbReference type="Proteomes" id="UP000019681"/>
    </source>
</evidence>
<dbReference type="PANTHER" id="PTHR21087:SF16">
    <property type="entry name" value="SHIKIMATE KINASE 1, CHLOROPLASTIC"/>
    <property type="match status" value="1"/>
</dbReference>
<gene>
    <name evidence="11" type="primary">aroK</name>
    <name evidence="12" type="ORF">Q428_01420</name>
</gene>
<accession>A0A017RYD9</accession>
<keyword evidence="4 11" id="KW-0028">Amino-acid biosynthesis</keyword>
<name>A0A017RYD9_9CLOT</name>
<dbReference type="PRINTS" id="PR01100">
    <property type="entry name" value="SHIKIMTKNASE"/>
</dbReference>
<keyword evidence="8 11" id="KW-0067">ATP-binding</keyword>
<dbReference type="GO" id="GO:0009073">
    <property type="term" value="P:aromatic amino acid family biosynthetic process"/>
    <property type="evidence" value="ECO:0007669"/>
    <property type="project" value="UniProtKB-KW"/>
</dbReference>
<dbReference type="GO" id="GO:0009423">
    <property type="term" value="P:chorismate biosynthetic process"/>
    <property type="evidence" value="ECO:0007669"/>
    <property type="project" value="UniProtKB-UniRule"/>
</dbReference>
<evidence type="ECO:0000256" key="7">
    <source>
        <dbReference type="ARBA" id="ARBA00022777"/>
    </source>
</evidence>
<comment type="catalytic activity">
    <reaction evidence="10 11">
        <text>shikimate + ATP = 3-phosphoshikimate + ADP + H(+)</text>
        <dbReference type="Rhea" id="RHEA:13121"/>
        <dbReference type="ChEBI" id="CHEBI:15378"/>
        <dbReference type="ChEBI" id="CHEBI:30616"/>
        <dbReference type="ChEBI" id="CHEBI:36208"/>
        <dbReference type="ChEBI" id="CHEBI:145989"/>
        <dbReference type="ChEBI" id="CHEBI:456216"/>
        <dbReference type="EC" id="2.7.1.71"/>
    </reaction>
</comment>
<comment type="subcellular location">
    <subcellularLocation>
        <location evidence="11">Cytoplasm</location>
    </subcellularLocation>
</comment>
<keyword evidence="6 11" id="KW-0547">Nucleotide-binding</keyword>
<organism evidence="12 13">
    <name type="scientific">Fervidicella metallireducens AeB</name>
    <dbReference type="NCBI Taxonomy" id="1403537"/>
    <lineage>
        <taxon>Bacteria</taxon>
        <taxon>Bacillati</taxon>
        <taxon>Bacillota</taxon>
        <taxon>Clostridia</taxon>
        <taxon>Eubacteriales</taxon>
        <taxon>Clostridiaceae</taxon>
        <taxon>Fervidicella</taxon>
    </lineage>
</organism>
<comment type="caution">
    <text evidence="12">The sequence shown here is derived from an EMBL/GenBank/DDBJ whole genome shotgun (WGS) entry which is preliminary data.</text>
</comment>
<feature type="binding site" evidence="11">
    <location>
        <position position="18"/>
    </location>
    <ligand>
        <name>Mg(2+)</name>
        <dbReference type="ChEBI" id="CHEBI:18420"/>
    </ligand>
</feature>
<dbReference type="EC" id="2.7.1.71" evidence="3 11"/>
<dbReference type="STRING" id="1403537.Q428_01420"/>
<dbReference type="PANTHER" id="PTHR21087">
    <property type="entry name" value="SHIKIMATE KINASE"/>
    <property type="match status" value="1"/>
</dbReference>
<dbReference type="InterPro" id="IPR023000">
    <property type="entry name" value="Shikimate_kinase_CS"/>
</dbReference>
<evidence type="ECO:0000256" key="4">
    <source>
        <dbReference type="ARBA" id="ARBA00022605"/>
    </source>
</evidence>
<comment type="cofactor">
    <cofactor evidence="11">
        <name>Mg(2+)</name>
        <dbReference type="ChEBI" id="CHEBI:18420"/>
    </cofactor>
    <text evidence="11">Binds 1 Mg(2+) ion per subunit.</text>
</comment>
<dbReference type="GO" id="GO:0000287">
    <property type="term" value="F:magnesium ion binding"/>
    <property type="evidence" value="ECO:0007669"/>
    <property type="project" value="UniProtKB-UniRule"/>
</dbReference>
<dbReference type="HAMAP" id="MF_00109">
    <property type="entry name" value="Shikimate_kinase"/>
    <property type="match status" value="1"/>
</dbReference>
<feature type="binding site" evidence="11">
    <location>
        <begin position="14"/>
        <end position="19"/>
    </location>
    <ligand>
        <name>ATP</name>
        <dbReference type="ChEBI" id="CHEBI:30616"/>
    </ligand>
</feature>
<sequence length="169" mass="19241">MFLNKNIVLIGMPGCGKTTIGRLLADNLSLPFVDVDEYIEKKTGKSVRQLFSRGEEFFREIETTAIKEISSLSPRVIATGGGVVKKEVNMDILSKNSIIIFINRPIEDIVKDIDADSRPLLKDNLDRIYSLFYERYPLYLKYCDLEIKNDIGIDETINEILDAIKKGYD</sequence>
<dbReference type="InterPro" id="IPR027417">
    <property type="entry name" value="P-loop_NTPase"/>
</dbReference>
<keyword evidence="11" id="KW-0460">Magnesium</keyword>
<keyword evidence="7 11" id="KW-0418">Kinase</keyword>
<keyword evidence="11" id="KW-0963">Cytoplasm</keyword>
<evidence type="ECO:0000256" key="1">
    <source>
        <dbReference type="ARBA" id="ARBA00004842"/>
    </source>
</evidence>
<keyword evidence="9 11" id="KW-0057">Aromatic amino acid biosynthesis</keyword>
<feature type="binding site" evidence="11">
    <location>
        <position position="135"/>
    </location>
    <ligand>
        <name>substrate</name>
    </ligand>
</feature>
<reference evidence="12 13" key="1">
    <citation type="journal article" date="2014" name="Genome Announc.">
        <title>Draft Genome Sequence of Fervidicella metallireducens Strain AeBT, an Iron-Reducing Thermoanaerobe from the Great Artesian Basin.</title>
        <authorList>
            <person name="Patel B.K."/>
        </authorList>
    </citation>
    <scope>NUCLEOTIDE SEQUENCE [LARGE SCALE GENOMIC DNA]</scope>
    <source>
        <strain evidence="12 13">AeB</strain>
    </source>
</reference>
<dbReference type="SUPFAM" id="SSF52540">
    <property type="entry name" value="P-loop containing nucleoside triphosphate hydrolases"/>
    <property type="match status" value="1"/>
</dbReference>
<dbReference type="GO" id="GO:0005829">
    <property type="term" value="C:cytosol"/>
    <property type="evidence" value="ECO:0007669"/>
    <property type="project" value="TreeGrafter"/>
</dbReference>
<comment type="similarity">
    <text evidence="2 11">Belongs to the shikimate kinase family.</text>
</comment>
<feature type="binding site" evidence="11">
    <location>
        <position position="118"/>
    </location>
    <ligand>
        <name>ATP</name>
        <dbReference type="ChEBI" id="CHEBI:30616"/>
    </ligand>
</feature>
<dbReference type="GO" id="GO:0004765">
    <property type="term" value="F:shikimate kinase activity"/>
    <property type="evidence" value="ECO:0007669"/>
    <property type="project" value="UniProtKB-UniRule"/>
</dbReference>
<dbReference type="CDD" id="cd00464">
    <property type="entry name" value="SK"/>
    <property type="match status" value="1"/>
</dbReference>
<evidence type="ECO:0000256" key="2">
    <source>
        <dbReference type="ARBA" id="ARBA00006997"/>
    </source>
</evidence>
<comment type="subunit">
    <text evidence="11">Monomer.</text>
</comment>
<dbReference type="AlphaFoldDB" id="A0A017RYD9"/>
<evidence type="ECO:0000256" key="8">
    <source>
        <dbReference type="ARBA" id="ARBA00022840"/>
    </source>
</evidence>
<dbReference type="GO" id="GO:0008652">
    <property type="term" value="P:amino acid biosynthetic process"/>
    <property type="evidence" value="ECO:0007669"/>
    <property type="project" value="UniProtKB-KW"/>
</dbReference>
<feature type="binding site" evidence="11">
    <location>
        <position position="81"/>
    </location>
    <ligand>
        <name>substrate</name>
    </ligand>
</feature>
<keyword evidence="13" id="KW-1185">Reference proteome</keyword>
<comment type="caution">
    <text evidence="11">Lacks conserved residue(s) required for the propagation of feature annotation.</text>
</comment>
<feature type="binding site" evidence="11">
    <location>
        <position position="36"/>
    </location>
    <ligand>
        <name>substrate</name>
    </ligand>
</feature>
<evidence type="ECO:0000256" key="3">
    <source>
        <dbReference type="ARBA" id="ARBA00012154"/>
    </source>
</evidence>
<keyword evidence="5 11" id="KW-0808">Transferase</keyword>
<dbReference type="InterPro" id="IPR031322">
    <property type="entry name" value="Shikimate/glucono_kinase"/>
</dbReference>
<comment type="pathway">
    <text evidence="1 11">Metabolic intermediate biosynthesis; chorismate biosynthesis; chorismate from D-erythrose 4-phosphate and phosphoenolpyruvate: step 5/7.</text>
</comment>
<comment type="function">
    <text evidence="11">Catalyzes the specific phosphorylation of the 3-hydroxyl group of shikimic acid using ATP as a cosubstrate.</text>
</comment>
<evidence type="ECO:0000256" key="11">
    <source>
        <dbReference type="HAMAP-Rule" id="MF_00109"/>
    </source>
</evidence>
<proteinExistence type="inferred from homology"/>
<dbReference type="Pfam" id="PF01202">
    <property type="entry name" value="SKI"/>
    <property type="match status" value="1"/>
</dbReference>
<protein>
    <recommendedName>
        <fullName evidence="3 11">Shikimate kinase</fullName>
        <shortName evidence="11">SK</shortName>
        <ecNumber evidence="3 11">2.7.1.71</ecNumber>
    </recommendedName>
</protein>
<dbReference type="UniPathway" id="UPA00053">
    <property type="reaction ID" value="UER00088"/>
</dbReference>
<keyword evidence="11" id="KW-0479">Metal-binding</keyword>
<dbReference type="Proteomes" id="UP000019681">
    <property type="component" value="Unassembled WGS sequence"/>
</dbReference>
<feature type="binding site" evidence="11">
    <location>
        <position position="59"/>
    </location>
    <ligand>
        <name>substrate</name>
    </ligand>
</feature>
<dbReference type="EMBL" id="AZQP01000002">
    <property type="protein sequence ID" value="EYE89687.1"/>
    <property type="molecule type" value="Genomic_DNA"/>
</dbReference>
<dbReference type="InterPro" id="IPR000623">
    <property type="entry name" value="Shikimate_kinase/TSH1"/>
</dbReference>
<evidence type="ECO:0000256" key="5">
    <source>
        <dbReference type="ARBA" id="ARBA00022679"/>
    </source>
</evidence>
<evidence type="ECO:0000313" key="12">
    <source>
        <dbReference type="EMBL" id="EYE89687.1"/>
    </source>
</evidence>
<dbReference type="PROSITE" id="PS01128">
    <property type="entry name" value="SHIKIMATE_KINASE"/>
    <property type="match status" value="1"/>
</dbReference>